<feature type="domain" description="Cryptochrome/DNA photolyase FAD-binding" evidence="4">
    <location>
        <begin position="76"/>
        <end position="197"/>
    </location>
</feature>
<dbReference type="Gene3D" id="1.25.40.80">
    <property type="match status" value="1"/>
</dbReference>
<gene>
    <name evidence="5" type="ORF">SAMN05660703_1529</name>
</gene>
<dbReference type="GO" id="GO:0003904">
    <property type="term" value="F:deoxyribodipyrimidine photo-lyase activity"/>
    <property type="evidence" value="ECO:0007669"/>
    <property type="project" value="TreeGrafter"/>
</dbReference>
<name>A0A1W1ZTQ1_9FLAO</name>
<dbReference type="GO" id="GO:0071949">
    <property type="term" value="F:FAD binding"/>
    <property type="evidence" value="ECO:0007669"/>
    <property type="project" value="TreeGrafter"/>
</dbReference>
<evidence type="ECO:0000313" key="6">
    <source>
        <dbReference type="Proteomes" id="UP000192360"/>
    </source>
</evidence>
<evidence type="ECO:0000256" key="3">
    <source>
        <dbReference type="PIRSR" id="PIRSR602081-1"/>
    </source>
</evidence>
<proteinExistence type="predicted"/>
<dbReference type="GO" id="GO:0043153">
    <property type="term" value="P:entrainment of circadian clock by photoperiod"/>
    <property type="evidence" value="ECO:0007669"/>
    <property type="project" value="TreeGrafter"/>
</dbReference>
<dbReference type="Pfam" id="PF03441">
    <property type="entry name" value="FAD_binding_7"/>
    <property type="match status" value="1"/>
</dbReference>
<feature type="binding site" evidence="3">
    <location>
        <position position="31"/>
    </location>
    <ligand>
        <name>FAD</name>
        <dbReference type="ChEBI" id="CHEBI:57692"/>
    </ligand>
</feature>
<dbReference type="Gene3D" id="1.10.579.10">
    <property type="entry name" value="DNA Cyclobutane Dipyrimidine Photolyase, subunit A, domain 3"/>
    <property type="match status" value="1"/>
</dbReference>
<dbReference type="GO" id="GO:0003677">
    <property type="term" value="F:DNA binding"/>
    <property type="evidence" value="ECO:0007669"/>
    <property type="project" value="TreeGrafter"/>
</dbReference>
<dbReference type="PANTHER" id="PTHR11455">
    <property type="entry name" value="CRYPTOCHROME"/>
    <property type="match status" value="1"/>
</dbReference>
<accession>A0A1W1ZTQ1</accession>
<organism evidence="5 6">
    <name type="scientific">Cellulophaga tyrosinoxydans</name>
    <dbReference type="NCBI Taxonomy" id="504486"/>
    <lineage>
        <taxon>Bacteria</taxon>
        <taxon>Pseudomonadati</taxon>
        <taxon>Bacteroidota</taxon>
        <taxon>Flavobacteriia</taxon>
        <taxon>Flavobacteriales</taxon>
        <taxon>Flavobacteriaceae</taxon>
        <taxon>Cellulophaga</taxon>
    </lineage>
</organism>
<dbReference type="PANTHER" id="PTHR11455:SF18">
    <property type="entry name" value="SI:CH1073-390K14.1"/>
    <property type="match status" value="1"/>
</dbReference>
<feature type="binding site" evidence="3">
    <location>
        <begin position="173"/>
        <end position="175"/>
    </location>
    <ligand>
        <name>FAD</name>
        <dbReference type="ChEBI" id="CHEBI:57692"/>
    </ligand>
</feature>
<protein>
    <submittedName>
        <fullName evidence="5">Deoxyribodipyrimidine photo-lyase</fullName>
    </submittedName>
</protein>
<sequence length="379" mass="44003">MTANNSIPKVGFPTTITEIVSRIGEINPKKYASSRNYIDGSVSYLSPYISRGVLSTKQVYQNLLSRGYNVSNSEKFIQELAWRDYWQQVWISKGDAINTDLKHPQQAVETTKISKAIVFAKTGIEAIDIAIKEFYETGYLHNHMRMYIASLACNISKNHWRTPAQWMYYHLLDADWASNALSWQWVAAANSNKKYYANQENINRYCHTNQTGTFLDIAYDDFETLETPSHLIDSTLPELKTILPKSDNLKIDSSKPTLIYNFYNLDPDWKKETDANRILLLEPSLFEKYPVSENTIKFTLALAENIAAIQVYVGEFNELTKLYTLNHIYFKEHPLSKHYKGIEEPRDWMFSVKGYYPSFFSFWKKCKKELKNNTVNDES</sequence>
<dbReference type="EMBL" id="FWXO01000002">
    <property type="protein sequence ID" value="SMC51764.1"/>
    <property type="molecule type" value="Genomic_DNA"/>
</dbReference>
<evidence type="ECO:0000313" key="5">
    <source>
        <dbReference type="EMBL" id="SMC51764.1"/>
    </source>
</evidence>
<dbReference type="GO" id="GO:0032922">
    <property type="term" value="P:circadian regulation of gene expression"/>
    <property type="evidence" value="ECO:0007669"/>
    <property type="project" value="TreeGrafter"/>
</dbReference>
<evidence type="ECO:0000256" key="2">
    <source>
        <dbReference type="ARBA" id="ARBA00022827"/>
    </source>
</evidence>
<dbReference type="STRING" id="504486.SAMN05660703_1529"/>
<reference evidence="5 6" key="1">
    <citation type="submission" date="2017-04" db="EMBL/GenBank/DDBJ databases">
        <authorList>
            <person name="Afonso C.L."/>
            <person name="Miller P.J."/>
            <person name="Scott M.A."/>
            <person name="Spackman E."/>
            <person name="Goraichik I."/>
            <person name="Dimitrov K.M."/>
            <person name="Suarez D.L."/>
            <person name="Swayne D.E."/>
        </authorList>
    </citation>
    <scope>NUCLEOTIDE SEQUENCE [LARGE SCALE GENOMIC DNA]</scope>
    <source>
        <strain evidence="5 6">DSM 21164</strain>
    </source>
</reference>
<dbReference type="InterPro" id="IPR036134">
    <property type="entry name" value="Crypto/Photolyase_FAD-like_sf"/>
</dbReference>
<dbReference type="RefSeq" id="WP_084060866.1">
    <property type="nucleotide sequence ID" value="NZ_FWXO01000002.1"/>
</dbReference>
<evidence type="ECO:0000256" key="1">
    <source>
        <dbReference type="ARBA" id="ARBA00022630"/>
    </source>
</evidence>
<keyword evidence="1 3" id="KW-0285">Flavoprotein</keyword>
<keyword evidence="6" id="KW-1185">Reference proteome</keyword>
<dbReference type="OrthoDB" id="9772484at2"/>
<dbReference type="AlphaFoldDB" id="A0A1W1ZTQ1"/>
<dbReference type="InterPro" id="IPR002081">
    <property type="entry name" value="Cryptochrome/DNA_photolyase_1"/>
</dbReference>
<feature type="binding site" evidence="3">
    <location>
        <position position="76"/>
    </location>
    <ligand>
        <name>FAD</name>
        <dbReference type="ChEBI" id="CHEBI:57692"/>
    </ligand>
</feature>
<keyword evidence="2 3" id="KW-0274">FAD</keyword>
<comment type="cofactor">
    <cofactor evidence="3">
        <name>FAD</name>
        <dbReference type="ChEBI" id="CHEBI:57692"/>
    </cofactor>
    <text evidence="3">Binds 1 FAD per subunit.</text>
</comment>
<dbReference type="GO" id="GO:0005737">
    <property type="term" value="C:cytoplasm"/>
    <property type="evidence" value="ECO:0007669"/>
    <property type="project" value="TreeGrafter"/>
</dbReference>
<dbReference type="InterPro" id="IPR005101">
    <property type="entry name" value="Cryptochr/Photolyase_FAD-bd"/>
</dbReference>
<evidence type="ECO:0000259" key="4">
    <source>
        <dbReference type="Pfam" id="PF03441"/>
    </source>
</evidence>
<dbReference type="Proteomes" id="UP000192360">
    <property type="component" value="Unassembled WGS sequence"/>
</dbReference>
<keyword evidence="5" id="KW-0456">Lyase</keyword>
<dbReference type="SUPFAM" id="SSF48173">
    <property type="entry name" value="Cryptochrome/photolyase FAD-binding domain"/>
    <property type="match status" value="1"/>
</dbReference>